<dbReference type="InterPro" id="IPR002656">
    <property type="entry name" value="Acyl_transf_3_dom"/>
</dbReference>
<feature type="transmembrane region" description="Helical" evidence="1">
    <location>
        <begin position="262"/>
        <end position="280"/>
    </location>
</feature>
<feature type="transmembrane region" description="Helical" evidence="1">
    <location>
        <begin position="47"/>
        <end position="69"/>
    </location>
</feature>
<reference evidence="3 4" key="1">
    <citation type="submission" date="2020-08" db="EMBL/GenBank/DDBJ databases">
        <title>Genomic Encyclopedia of Type Strains, Phase IV (KMG-IV): sequencing the most valuable type-strain genomes for metagenomic binning, comparative biology and taxonomic classification.</title>
        <authorList>
            <person name="Goeker M."/>
        </authorList>
    </citation>
    <scope>NUCLEOTIDE SEQUENCE [LARGE SCALE GENOMIC DNA]</scope>
    <source>
        <strain evidence="3 4">DSM 105074</strain>
    </source>
</reference>
<keyword evidence="1" id="KW-1133">Transmembrane helix</keyword>
<keyword evidence="1" id="KW-0472">Membrane</keyword>
<evidence type="ECO:0000259" key="2">
    <source>
        <dbReference type="Pfam" id="PF01757"/>
    </source>
</evidence>
<dbReference type="EMBL" id="JACHGF010000016">
    <property type="protein sequence ID" value="MBB5287319.1"/>
    <property type="molecule type" value="Genomic_DNA"/>
</dbReference>
<feature type="transmembrane region" description="Helical" evidence="1">
    <location>
        <begin position="239"/>
        <end position="256"/>
    </location>
</feature>
<evidence type="ECO:0000256" key="1">
    <source>
        <dbReference type="SAM" id="Phobius"/>
    </source>
</evidence>
<dbReference type="PANTHER" id="PTHR23028">
    <property type="entry name" value="ACETYLTRANSFERASE"/>
    <property type="match status" value="1"/>
</dbReference>
<dbReference type="Proteomes" id="UP000557307">
    <property type="component" value="Unassembled WGS sequence"/>
</dbReference>
<evidence type="ECO:0000313" key="4">
    <source>
        <dbReference type="Proteomes" id="UP000557307"/>
    </source>
</evidence>
<protein>
    <submittedName>
        <fullName evidence="3">Peptidoglycan/LPS O-acetylase OafA/YrhL</fullName>
    </submittedName>
</protein>
<dbReference type="InterPro" id="IPR050879">
    <property type="entry name" value="Acyltransferase_3"/>
</dbReference>
<keyword evidence="1" id="KW-0812">Transmembrane</keyword>
<comment type="caution">
    <text evidence="3">The sequence shown here is derived from an EMBL/GenBank/DDBJ whole genome shotgun (WGS) entry which is preliminary data.</text>
</comment>
<sequence>MASKNIYLPNLDGIRALAVLFVIVSHVELHKETFGLATSVTYEQHKMLGGTGVTIFFVLSGFLITYLLFEEKNTSGQVVIRNFYLRRMLRIWPLFFLVLLVGFSISSGWSWSAVALSIFFLTNGAFVAGMLPAIIDPIWSIGVEEQFYLFQPHLVKSGQTRRVAINFLVVIFLFYLIKYVCTRLLFPVGSTHYTLVTSLFYFTRFDCMMIGGLGACAFYEFRQLPERATFLSTSFFRPWVKYLFPLLLLAYLVLYISEKVPFNHQLLALLFLPVVLNLANDPKGNGLLESWPFKEVGKVSYGLYLLHKFPLYLVLWAFTNWQIEWGIWNNLTIYAFTLLLSLLLARVSFYYFEKPFLKLKSRFATLTRPD</sequence>
<dbReference type="GO" id="GO:0016747">
    <property type="term" value="F:acyltransferase activity, transferring groups other than amino-acyl groups"/>
    <property type="evidence" value="ECO:0007669"/>
    <property type="project" value="InterPro"/>
</dbReference>
<feature type="transmembrane region" description="Helical" evidence="1">
    <location>
        <begin position="118"/>
        <end position="142"/>
    </location>
</feature>
<feature type="transmembrane region" description="Helical" evidence="1">
    <location>
        <begin position="331"/>
        <end position="352"/>
    </location>
</feature>
<dbReference type="AlphaFoldDB" id="A0A840U673"/>
<feature type="transmembrane region" description="Helical" evidence="1">
    <location>
        <begin position="89"/>
        <end position="112"/>
    </location>
</feature>
<feature type="domain" description="Acyltransferase 3" evidence="2">
    <location>
        <begin position="10"/>
        <end position="345"/>
    </location>
</feature>
<feature type="transmembrane region" description="Helical" evidence="1">
    <location>
        <begin position="198"/>
        <end position="219"/>
    </location>
</feature>
<keyword evidence="4" id="KW-1185">Reference proteome</keyword>
<dbReference type="PANTHER" id="PTHR23028:SF53">
    <property type="entry name" value="ACYL_TRANSF_3 DOMAIN-CONTAINING PROTEIN"/>
    <property type="match status" value="1"/>
</dbReference>
<dbReference type="RefSeq" id="WP_184179303.1">
    <property type="nucleotide sequence ID" value="NZ_JACHGF010000016.1"/>
</dbReference>
<feature type="transmembrane region" description="Helical" evidence="1">
    <location>
        <begin position="301"/>
        <end position="319"/>
    </location>
</feature>
<dbReference type="GO" id="GO:0016020">
    <property type="term" value="C:membrane"/>
    <property type="evidence" value="ECO:0007669"/>
    <property type="project" value="TreeGrafter"/>
</dbReference>
<feature type="transmembrane region" description="Helical" evidence="1">
    <location>
        <begin position="163"/>
        <end position="186"/>
    </location>
</feature>
<proteinExistence type="predicted"/>
<dbReference type="Pfam" id="PF01757">
    <property type="entry name" value="Acyl_transf_3"/>
    <property type="match status" value="1"/>
</dbReference>
<accession>A0A840U673</accession>
<evidence type="ECO:0000313" key="3">
    <source>
        <dbReference type="EMBL" id="MBB5287319.1"/>
    </source>
</evidence>
<dbReference type="GO" id="GO:0000271">
    <property type="term" value="P:polysaccharide biosynthetic process"/>
    <property type="evidence" value="ECO:0007669"/>
    <property type="project" value="TreeGrafter"/>
</dbReference>
<gene>
    <name evidence="3" type="ORF">HNQ92_005482</name>
</gene>
<organism evidence="3 4">
    <name type="scientific">Rhabdobacter roseus</name>
    <dbReference type="NCBI Taxonomy" id="1655419"/>
    <lineage>
        <taxon>Bacteria</taxon>
        <taxon>Pseudomonadati</taxon>
        <taxon>Bacteroidota</taxon>
        <taxon>Cytophagia</taxon>
        <taxon>Cytophagales</taxon>
        <taxon>Cytophagaceae</taxon>
        <taxon>Rhabdobacter</taxon>
    </lineage>
</organism>
<feature type="transmembrane region" description="Helical" evidence="1">
    <location>
        <begin position="7"/>
        <end position="27"/>
    </location>
</feature>
<name>A0A840U673_9BACT</name>